<reference evidence="3" key="1">
    <citation type="journal article" date="2019" name="Int. J. Syst. Evol. Microbiol.">
        <title>The Global Catalogue of Microorganisms (GCM) 10K type strain sequencing project: providing services to taxonomists for standard genome sequencing and annotation.</title>
        <authorList>
            <consortium name="The Broad Institute Genomics Platform"/>
            <consortium name="The Broad Institute Genome Sequencing Center for Infectious Disease"/>
            <person name="Wu L."/>
            <person name="Ma J."/>
        </authorList>
    </citation>
    <scope>NUCLEOTIDE SEQUENCE [LARGE SCALE GENOMIC DNA]</scope>
    <source>
        <strain evidence="3">JCM 13004</strain>
    </source>
</reference>
<sequence>MPEPRAEAWHKAAWTVPTCRNPFPAAVVAVRMEASPRPRAPPRSGRRARSRAAHPTPDEGTPMTSSPHLPRTTAAVLAVLVGVLGGALSGAAGHAPAAPSAAAPAVHAAGGVHADGLIWD</sequence>
<evidence type="ECO:0000313" key="3">
    <source>
        <dbReference type="Proteomes" id="UP001500037"/>
    </source>
</evidence>
<gene>
    <name evidence="2" type="ORF">GCM10009665_34060</name>
</gene>
<proteinExistence type="predicted"/>
<dbReference type="EMBL" id="BAAALF010000053">
    <property type="protein sequence ID" value="GAA1240388.1"/>
    <property type="molecule type" value="Genomic_DNA"/>
</dbReference>
<accession>A0ABP4GY75</accession>
<keyword evidence="3" id="KW-1185">Reference proteome</keyword>
<evidence type="ECO:0000256" key="1">
    <source>
        <dbReference type="SAM" id="MobiDB-lite"/>
    </source>
</evidence>
<evidence type="ECO:0000313" key="2">
    <source>
        <dbReference type="EMBL" id="GAA1240388.1"/>
    </source>
</evidence>
<protein>
    <submittedName>
        <fullName evidence="2">Uncharacterized protein</fullName>
    </submittedName>
</protein>
<name>A0ABP4GY75_9ACTN</name>
<dbReference type="Proteomes" id="UP001500037">
    <property type="component" value="Unassembled WGS sequence"/>
</dbReference>
<feature type="region of interest" description="Disordered" evidence="1">
    <location>
        <begin position="31"/>
        <end position="69"/>
    </location>
</feature>
<comment type="caution">
    <text evidence="2">The sequence shown here is derived from an EMBL/GenBank/DDBJ whole genome shotgun (WGS) entry which is preliminary data.</text>
</comment>
<organism evidence="2 3">
    <name type="scientific">Kitasatospora nipponensis</name>
    <dbReference type="NCBI Taxonomy" id="258049"/>
    <lineage>
        <taxon>Bacteria</taxon>
        <taxon>Bacillati</taxon>
        <taxon>Actinomycetota</taxon>
        <taxon>Actinomycetes</taxon>
        <taxon>Kitasatosporales</taxon>
        <taxon>Streptomycetaceae</taxon>
        <taxon>Kitasatospora</taxon>
    </lineage>
</organism>